<feature type="modified residue" description="4-aspartylphosphate" evidence="4">
    <location>
        <position position="64"/>
    </location>
</feature>
<keyword evidence="8" id="KW-1185">Reference proteome</keyword>
<evidence type="ECO:0000256" key="4">
    <source>
        <dbReference type="PROSITE-ProRule" id="PRU00169"/>
    </source>
</evidence>
<dbReference type="FunFam" id="3.30.70.270:FF:000001">
    <property type="entry name" value="Diguanylate cyclase domain protein"/>
    <property type="match status" value="1"/>
</dbReference>
<dbReference type="PROSITE" id="PS50887">
    <property type="entry name" value="GGDEF"/>
    <property type="match status" value="1"/>
</dbReference>
<dbReference type="InterPro" id="IPR000160">
    <property type="entry name" value="GGDEF_dom"/>
</dbReference>
<dbReference type="PANTHER" id="PTHR45138:SF9">
    <property type="entry name" value="DIGUANYLATE CYCLASE DGCM-RELATED"/>
    <property type="match status" value="1"/>
</dbReference>
<dbReference type="Gene3D" id="3.30.70.270">
    <property type="match status" value="1"/>
</dbReference>
<dbReference type="EMBL" id="BSNM01000002">
    <property type="protein sequence ID" value="GLQ29831.1"/>
    <property type="molecule type" value="Genomic_DNA"/>
</dbReference>
<dbReference type="CDD" id="cd01949">
    <property type="entry name" value="GGDEF"/>
    <property type="match status" value="1"/>
</dbReference>
<dbReference type="InterPro" id="IPR011006">
    <property type="entry name" value="CheY-like_superfamily"/>
</dbReference>
<feature type="modified residue" description="4-aspartylphosphate" evidence="4">
    <location>
        <position position="185"/>
    </location>
</feature>
<reference evidence="7" key="1">
    <citation type="journal article" date="2014" name="Int. J. Syst. Evol. Microbiol.">
        <title>Complete genome sequence of Corynebacterium casei LMG S-19264T (=DSM 44701T), isolated from a smear-ripened cheese.</title>
        <authorList>
            <consortium name="US DOE Joint Genome Institute (JGI-PGF)"/>
            <person name="Walter F."/>
            <person name="Albersmeier A."/>
            <person name="Kalinowski J."/>
            <person name="Ruckert C."/>
        </authorList>
    </citation>
    <scope>NUCLEOTIDE SEQUENCE</scope>
    <source>
        <strain evidence="7">NBRC 110071</strain>
    </source>
</reference>
<feature type="domain" description="GGDEF" evidence="6">
    <location>
        <begin position="294"/>
        <end position="423"/>
    </location>
</feature>
<dbReference type="InterPro" id="IPR043128">
    <property type="entry name" value="Rev_trsase/Diguanyl_cyclase"/>
</dbReference>
<dbReference type="AlphaFoldDB" id="A0AA37W6T6"/>
<dbReference type="InterPro" id="IPR029787">
    <property type="entry name" value="Nucleotide_cyclase"/>
</dbReference>
<evidence type="ECO:0000256" key="2">
    <source>
        <dbReference type="ARBA" id="ARBA00012528"/>
    </source>
</evidence>
<dbReference type="GO" id="GO:0005886">
    <property type="term" value="C:plasma membrane"/>
    <property type="evidence" value="ECO:0007669"/>
    <property type="project" value="TreeGrafter"/>
</dbReference>
<gene>
    <name evidence="7" type="ORF">GCM10007876_03090</name>
</gene>
<dbReference type="GO" id="GO:0052621">
    <property type="term" value="F:diguanylate cyclase activity"/>
    <property type="evidence" value="ECO:0007669"/>
    <property type="project" value="UniProtKB-EC"/>
</dbReference>
<dbReference type="SUPFAM" id="SSF52172">
    <property type="entry name" value="CheY-like"/>
    <property type="match status" value="2"/>
</dbReference>
<dbReference type="GO" id="GO:0043709">
    <property type="term" value="P:cell adhesion involved in single-species biofilm formation"/>
    <property type="evidence" value="ECO:0007669"/>
    <property type="project" value="TreeGrafter"/>
</dbReference>
<dbReference type="PROSITE" id="PS50110">
    <property type="entry name" value="RESPONSE_REGULATORY"/>
    <property type="match status" value="2"/>
</dbReference>
<dbReference type="InterPro" id="IPR050469">
    <property type="entry name" value="Diguanylate_Cyclase"/>
</dbReference>
<dbReference type="CDD" id="cd19921">
    <property type="entry name" value="REC_1_GGDEF"/>
    <property type="match status" value="1"/>
</dbReference>
<comment type="caution">
    <text evidence="7">The sequence shown here is derived from an EMBL/GenBank/DDBJ whole genome shotgun (WGS) entry which is preliminary data.</text>
</comment>
<reference evidence="7" key="2">
    <citation type="submission" date="2023-01" db="EMBL/GenBank/DDBJ databases">
        <title>Draft genome sequence of Litoribrevibacter albus strain NBRC 110071.</title>
        <authorList>
            <person name="Sun Q."/>
            <person name="Mori K."/>
        </authorList>
    </citation>
    <scope>NUCLEOTIDE SEQUENCE</scope>
    <source>
        <strain evidence="7">NBRC 110071</strain>
    </source>
</reference>
<dbReference type="CDD" id="cd17544">
    <property type="entry name" value="REC_2_GGDEF"/>
    <property type="match status" value="1"/>
</dbReference>
<dbReference type="NCBIfam" id="TIGR00254">
    <property type="entry name" value="GGDEF"/>
    <property type="match status" value="1"/>
</dbReference>
<dbReference type="Gene3D" id="3.40.50.2300">
    <property type="match status" value="2"/>
</dbReference>
<dbReference type="SMART" id="SM00448">
    <property type="entry name" value="REC"/>
    <property type="match status" value="2"/>
</dbReference>
<dbReference type="Proteomes" id="UP001161389">
    <property type="component" value="Unassembled WGS sequence"/>
</dbReference>
<proteinExistence type="predicted"/>
<feature type="domain" description="Response regulatory" evidence="5">
    <location>
        <begin position="135"/>
        <end position="252"/>
    </location>
</feature>
<protein>
    <recommendedName>
        <fullName evidence="2">diguanylate cyclase</fullName>
        <ecNumber evidence="2">2.7.7.65</ecNumber>
    </recommendedName>
</protein>
<evidence type="ECO:0000313" key="7">
    <source>
        <dbReference type="EMBL" id="GLQ29831.1"/>
    </source>
</evidence>
<evidence type="ECO:0000259" key="5">
    <source>
        <dbReference type="PROSITE" id="PS50110"/>
    </source>
</evidence>
<feature type="domain" description="Response regulatory" evidence="5">
    <location>
        <begin position="11"/>
        <end position="127"/>
    </location>
</feature>
<evidence type="ECO:0000256" key="1">
    <source>
        <dbReference type="ARBA" id="ARBA00001946"/>
    </source>
</evidence>
<organism evidence="7 8">
    <name type="scientific">Litoribrevibacter albus</name>
    <dbReference type="NCBI Taxonomy" id="1473156"/>
    <lineage>
        <taxon>Bacteria</taxon>
        <taxon>Pseudomonadati</taxon>
        <taxon>Pseudomonadota</taxon>
        <taxon>Gammaproteobacteria</taxon>
        <taxon>Oceanospirillales</taxon>
        <taxon>Oceanospirillaceae</taxon>
        <taxon>Litoribrevibacter</taxon>
    </lineage>
</organism>
<accession>A0AA37W6T6</accession>
<dbReference type="InterPro" id="IPR001789">
    <property type="entry name" value="Sig_transdc_resp-reg_receiver"/>
</dbReference>
<comment type="cofactor">
    <cofactor evidence="1">
        <name>Mg(2+)</name>
        <dbReference type="ChEBI" id="CHEBI:18420"/>
    </cofactor>
</comment>
<name>A0AA37W6T6_9GAMM</name>
<dbReference type="PANTHER" id="PTHR45138">
    <property type="entry name" value="REGULATORY COMPONENTS OF SENSORY TRANSDUCTION SYSTEM"/>
    <property type="match status" value="1"/>
</dbReference>
<comment type="catalytic activity">
    <reaction evidence="3">
        <text>2 GTP = 3',3'-c-di-GMP + 2 diphosphate</text>
        <dbReference type="Rhea" id="RHEA:24898"/>
        <dbReference type="ChEBI" id="CHEBI:33019"/>
        <dbReference type="ChEBI" id="CHEBI:37565"/>
        <dbReference type="ChEBI" id="CHEBI:58805"/>
        <dbReference type="EC" id="2.7.7.65"/>
    </reaction>
</comment>
<evidence type="ECO:0000259" key="6">
    <source>
        <dbReference type="PROSITE" id="PS50887"/>
    </source>
</evidence>
<evidence type="ECO:0000256" key="3">
    <source>
        <dbReference type="ARBA" id="ARBA00034247"/>
    </source>
</evidence>
<dbReference type="GO" id="GO:0000160">
    <property type="term" value="P:phosphorelay signal transduction system"/>
    <property type="evidence" value="ECO:0007669"/>
    <property type="project" value="InterPro"/>
</dbReference>
<dbReference type="SMART" id="SM00267">
    <property type="entry name" value="GGDEF"/>
    <property type="match status" value="1"/>
</dbReference>
<sequence length="423" mass="48060">MSQSMSSQKKRILVVEDSPIVLKIIRHIIHQELNSKHYHVDYAESLAEAQACVAEHQYFAALADLNLPDAPDGEVVQYILSNKIPCIVLTGSYSEERREKLLMMGIVDYVVKESRFSYAYAVKLIQRLSLNEHIKVLVVEDSTTARKYLRTLLEQHLFQVLEAEHGVQALDVYRAHPDIRLIITDYNMPEMDGFELVRQIRTQSDKSDLAIIGLSSMEKGALSAKFIKNGANDFLQKPFFPEELHCRVIHNLESIEQIQALNEAANRDYLTNLYNRRYLYSAGEELYKSAQQGRPLAVAVMDIDHFKSFNDSYGHEAGDAMLVHMGELLSESFSRFVTARLGGEEFCVLLPGLSQTQARTLMDQFRLRFEDEGVYLGDNYLQATISIGVTSYLGHSLDSMLHHADELLYRAKEMGRNSVVGDV</sequence>
<dbReference type="Pfam" id="PF00990">
    <property type="entry name" value="GGDEF"/>
    <property type="match status" value="1"/>
</dbReference>
<dbReference type="Pfam" id="PF00072">
    <property type="entry name" value="Response_reg"/>
    <property type="match status" value="2"/>
</dbReference>
<dbReference type="EC" id="2.7.7.65" evidence="2"/>
<dbReference type="SUPFAM" id="SSF55073">
    <property type="entry name" value="Nucleotide cyclase"/>
    <property type="match status" value="1"/>
</dbReference>
<keyword evidence="4" id="KW-0597">Phosphoprotein</keyword>
<evidence type="ECO:0000313" key="8">
    <source>
        <dbReference type="Proteomes" id="UP001161389"/>
    </source>
</evidence>
<dbReference type="GO" id="GO:1902201">
    <property type="term" value="P:negative regulation of bacterial-type flagellum-dependent cell motility"/>
    <property type="evidence" value="ECO:0007669"/>
    <property type="project" value="TreeGrafter"/>
</dbReference>